<keyword evidence="2 6" id="KW-0378">Hydrolase</keyword>
<keyword evidence="7" id="KW-0732">Signal</keyword>
<dbReference type="EMBL" id="JACHHY010000006">
    <property type="protein sequence ID" value="MBB5018002.1"/>
    <property type="molecule type" value="Genomic_DNA"/>
</dbReference>
<comment type="catalytic activity">
    <reaction evidence="6">
        <text>Endohydrolysis of (1-&gt;4)-alpha-D-glucosidic linkages in polysaccharides containing three or more (1-&gt;4)-alpha-linked D-glucose units.</text>
        <dbReference type="EC" id="3.2.1.1"/>
    </reaction>
</comment>
<feature type="chain" id="PRO_5033036308" description="Alpha-amylase" evidence="7">
    <location>
        <begin position="27"/>
        <end position="536"/>
    </location>
</feature>
<evidence type="ECO:0000259" key="8">
    <source>
        <dbReference type="PROSITE" id="PS51166"/>
    </source>
</evidence>
<organism evidence="9 10">
    <name type="scientific">Chitinivorax tropicus</name>
    <dbReference type="NCBI Taxonomy" id="714531"/>
    <lineage>
        <taxon>Bacteria</taxon>
        <taxon>Pseudomonadati</taxon>
        <taxon>Pseudomonadota</taxon>
        <taxon>Betaproteobacteria</taxon>
        <taxon>Chitinivorax</taxon>
    </lineage>
</organism>
<evidence type="ECO:0000313" key="9">
    <source>
        <dbReference type="EMBL" id="MBB5018002.1"/>
    </source>
</evidence>
<protein>
    <recommendedName>
        <fullName evidence="6">Alpha-amylase</fullName>
        <ecNumber evidence="6">3.2.1.1</ecNumber>
    </recommendedName>
</protein>
<dbReference type="InterPro" id="IPR017853">
    <property type="entry name" value="GH"/>
</dbReference>
<name>A0A840MMP8_9PROT</name>
<evidence type="ECO:0000256" key="4">
    <source>
        <dbReference type="ARBA" id="ARBA00023295"/>
    </source>
</evidence>
<dbReference type="GO" id="GO:2001070">
    <property type="term" value="F:starch binding"/>
    <property type="evidence" value="ECO:0007669"/>
    <property type="project" value="InterPro"/>
</dbReference>
<dbReference type="SUPFAM" id="SSF49452">
    <property type="entry name" value="Starch-binding domain-like"/>
    <property type="match status" value="1"/>
</dbReference>
<dbReference type="InterPro" id="IPR012850">
    <property type="entry name" value="A-amylase_bs_C"/>
</dbReference>
<dbReference type="Pfam" id="PF00686">
    <property type="entry name" value="CBM_20"/>
    <property type="match status" value="1"/>
</dbReference>
<dbReference type="SMART" id="SM01065">
    <property type="entry name" value="CBM_2"/>
    <property type="match status" value="1"/>
</dbReference>
<dbReference type="SUPFAM" id="SSF51011">
    <property type="entry name" value="Glycosyl hydrolase domain"/>
    <property type="match status" value="1"/>
</dbReference>
<evidence type="ECO:0000256" key="5">
    <source>
        <dbReference type="RuleBase" id="RU003615"/>
    </source>
</evidence>
<dbReference type="Gene3D" id="2.60.40.10">
    <property type="entry name" value="Immunoglobulins"/>
    <property type="match status" value="1"/>
</dbReference>
<dbReference type="RefSeq" id="WP_184036627.1">
    <property type="nucleotide sequence ID" value="NZ_JACHHY010000006.1"/>
</dbReference>
<comment type="similarity">
    <text evidence="1 5">Belongs to the glycosyl hydrolase 13 family.</text>
</comment>
<proteinExistence type="inferred from homology"/>
<accession>A0A840MMP8</accession>
<dbReference type="GO" id="GO:0005975">
    <property type="term" value="P:carbohydrate metabolic process"/>
    <property type="evidence" value="ECO:0007669"/>
    <property type="project" value="InterPro"/>
</dbReference>
<dbReference type="SMART" id="SM00642">
    <property type="entry name" value="Aamy"/>
    <property type="match status" value="1"/>
</dbReference>
<feature type="domain" description="CBM20" evidence="8">
    <location>
        <begin position="425"/>
        <end position="536"/>
    </location>
</feature>
<dbReference type="PANTHER" id="PTHR43447">
    <property type="entry name" value="ALPHA-AMYLASE"/>
    <property type="match status" value="1"/>
</dbReference>
<dbReference type="AlphaFoldDB" id="A0A840MMP8"/>
<gene>
    <name evidence="9" type="ORF">HNQ59_001287</name>
</gene>
<dbReference type="Gene3D" id="3.20.20.80">
    <property type="entry name" value="Glycosidases"/>
    <property type="match status" value="1"/>
</dbReference>
<evidence type="ECO:0000313" key="10">
    <source>
        <dbReference type="Proteomes" id="UP000575898"/>
    </source>
</evidence>
<sequence length="536" mass="57701">MTHSTLRPLAIALLAGMAHLAQPSMAATEQTKASAAILLQGFHWNAWNYNYGWYANLAGKAADMKALGITHVWFPPPSDAASNEGYLPRQLNVLDSKYGSESALKDAIGALKNQGIHSVVDVVINHRVGTTNWADFTNPTWGCNAVVKEDEWSGACGNSDTGDGYSAGRDLDHTQPQVQNDLKSWIGGRLKNLGFSGIRYDYSKGYGPQYAKMYHDAMTPDFCVGEIWTDLNYNDVDVHRKVLMNYVDGTGGTCGAFDFTTKGLLNQALTHGDYWRLKDGSGKPAGGIGWWAQKMVTFVDNHDTGPSERCGNGQSHWPVPCGQVMEGYAYILTHPGIPSVYYAHVYDWNLRNNIKSLIDVRKAAGITSTSSVNIVAAQQGLYAAIVSGADAQVAVKIGPNSWSPGNGWTLSTSGTNYAVWVKGGSNNSCSVQVNFSIANANTDASQSVYVVGNQAALGDWAPGQGFKLTAQGAGNNVTWAGSKNLPCNSAVQYKYVKYNGTAIWEGNQPTVSGNREMATSNSHGGTMTRADGNFRF</sequence>
<dbReference type="PRINTS" id="PR00110">
    <property type="entry name" value="ALPHAAMYLASE"/>
</dbReference>
<dbReference type="InterPro" id="IPR006047">
    <property type="entry name" value="GH13_cat_dom"/>
</dbReference>
<keyword evidence="4 6" id="KW-0326">Glycosidase</keyword>
<dbReference type="InterPro" id="IPR002044">
    <property type="entry name" value="CBM20"/>
</dbReference>
<dbReference type="InterPro" id="IPR013784">
    <property type="entry name" value="Carb-bd-like_fold"/>
</dbReference>
<comment type="caution">
    <text evidence="9">The sequence shown here is derived from an EMBL/GenBank/DDBJ whole genome shotgun (WGS) entry which is preliminary data.</text>
</comment>
<dbReference type="EC" id="3.2.1.1" evidence="6"/>
<keyword evidence="3 6" id="KW-0119">Carbohydrate metabolism</keyword>
<feature type="signal peptide" evidence="7">
    <location>
        <begin position="1"/>
        <end position="26"/>
    </location>
</feature>
<dbReference type="Pfam" id="PF00128">
    <property type="entry name" value="Alpha-amylase"/>
    <property type="match status" value="1"/>
</dbReference>
<reference evidence="9 10" key="1">
    <citation type="submission" date="2020-08" db="EMBL/GenBank/DDBJ databases">
        <title>Genomic Encyclopedia of Type Strains, Phase IV (KMG-IV): sequencing the most valuable type-strain genomes for metagenomic binning, comparative biology and taxonomic classification.</title>
        <authorList>
            <person name="Goeker M."/>
        </authorList>
    </citation>
    <scope>NUCLEOTIDE SEQUENCE [LARGE SCALE GENOMIC DNA]</scope>
    <source>
        <strain evidence="9 10">DSM 27165</strain>
    </source>
</reference>
<evidence type="ECO:0000256" key="1">
    <source>
        <dbReference type="ARBA" id="ARBA00008061"/>
    </source>
</evidence>
<dbReference type="InterPro" id="IPR013783">
    <property type="entry name" value="Ig-like_fold"/>
</dbReference>
<dbReference type="Gene3D" id="2.60.40.1180">
    <property type="entry name" value="Golgi alpha-mannosidase II"/>
    <property type="match status" value="1"/>
</dbReference>
<dbReference type="GO" id="GO:0005509">
    <property type="term" value="F:calcium ion binding"/>
    <property type="evidence" value="ECO:0007669"/>
    <property type="project" value="InterPro"/>
</dbReference>
<dbReference type="InterPro" id="IPR013780">
    <property type="entry name" value="Glyco_hydro_b"/>
</dbReference>
<dbReference type="CDD" id="cd11314">
    <property type="entry name" value="AmyAc_arch_bac_plant_AmyA"/>
    <property type="match status" value="1"/>
</dbReference>
<dbReference type="SMART" id="SM00810">
    <property type="entry name" value="Alpha-amyl_C2"/>
    <property type="match status" value="1"/>
</dbReference>
<dbReference type="SUPFAM" id="SSF51445">
    <property type="entry name" value="(Trans)glycosidases"/>
    <property type="match status" value="1"/>
</dbReference>
<dbReference type="Proteomes" id="UP000575898">
    <property type="component" value="Unassembled WGS sequence"/>
</dbReference>
<evidence type="ECO:0000256" key="3">
    <source>
        <dbReference type="ARBA" id="ARBA00023277"/>
    </source>
</evidence>
<dbReference type="PROSITE" id="PS51166">
    <property type="entry name" value="CBM20"/>
    <property type="match status" value="1"/>
</dbReference>
<dbReference type="GO" id="GO:0004556">
    <property type="term" value="F:alpha-amylase activity"/>
    <property type="evidence" value="ECO:0007669"/>
    <property type="project" value="UniProtKB-UniRule"/>
</dbReference>
<evidence type="ECO:0000256" key="7">
    <source>
        <dbReference type="SAM" id="SignalP"/>
    </source>
</evidence>
<dbReference type="Pfam" id="PF07821">
    <property type="entry name" value="Alpha-amyl_C2"/>
    <property type="match status" value="1"/>
</dbReference>
<dbReference type="InterPro" id="IPR006046">
    <property type="entry name" value="Alpha_amylase"/>
</dbReference>
<evidence type="ECO:0000256" key="6">
    <source>
        <dbReference type="RuleBase" id="RU361134"/>
    </source>
</evidence>
<evidence type="ECO:0000256" key="2">
    <source>
        <dbReference type="ARBA" id="ARBA00022801"/>
    </source>
</evidence>
<keyword evidence="10" id="KW-1185">Reference proteome</keyword>